<dbReference type="EMBL" id="JBETVU010000013">
    <property type="protein sequence ID" value="MES5150960.1"/>
    <property type="molecule type" value="Genomic_DNA"/>
</dbReference>
<protein>
    <submittedName>
        <fullName evidence="1">Prepilin peptidase</fullName>
    </submittedName>
</protein>
<accession>A0ABV2BDK9</accession>
<dbReference type="Proteomes" id="UP001434419">
    <property type="component" value="Unassembled WGS sequence"/>
</dbReference>
<dbReference type="RefSeq" id="WP_133476435.1">
    <property type="nucleotide sequence ID" value="NZ_JBETVU010000013.1"/>
</dbReference>
<reference evidence="1" key="1">
    <citation type="submission" date="2024-06" db="EMBL/GenBank/DDBJ databases">
        <title>Vaginal Lactobacillus fatty acid response mechanisms reveal a metabolite-targeted strategy for bacterial vaginosis treatment.</title>
        <authorList>
            <person name="Zhu M."/>
            <person name="Blainey P.C."/>
            <person name="Bloom S.M."/>
            <person name="Kwon D.S."/>
        </authorList>
    </citation>
    <scope>NUCLEOTIDE SEQUENCE</scope>
    <source>
        <strain evidence="1">194_F1_1</strain>
    </source>
</reference>
<gene>
    <name evidence="1" type="ORF">ABVC42_14080</name>
</gene>
<evidence type="ECO:0000313" key="1">
    <source>
        <dbReference type="EMBL" id="MES5150960.1"/>
    </source>
</evidence>
<sequence length="57" mass="6407">MTKIRQITKHGQEQLLFTCSNCKNTVAIDTYDLLQAEENIHCPVCGADGSHLDMIEE</sequence>
<keyword evidence="2" id="KW-1185">Reference proteome</keyword>
<proteinExistence type="predicted"/>
<organism evidence="1 2">
    <name type="scientific">Lactobacillus crispatus</name>
    <dbReference type="NCBI Taxonomy" id="47770"/>
    <lineage>
        <taxon>Bacteria</taxon>
        <taxon>Bacillati</taxon>
        <taxon>Bacillota</taxon>
        <taxon>Bacilli</taxon>
        <taxon>Lactobacillales</taxon>
        <taxon>Lactobacillaceae</taxon>
        <taxon>Lactobacillus</taxon>
    </lineage>
</organism>
<comment type="caution">
    <text evidence="1">The sequence shown here is derived from an EMBL/GenBank/DDBJ whole genome shotgun (WGS) entry which is preliminary data.</text>
</comment>
<name>A0ABV2BDK9_9LACO</name>
<evidence type="ECO:0000313" key="2">
    <source>
        <dbReference type="Proteomes" id="UP001434419"/>
    </source>
</evidence>